<evidence type="ECO:0000313" key="13">
    <source>
        <dbReference type="Proteomes" id="UP000218598"/>
    </source>
</evidence>
<dbReference type="GO" id="GO:0006423">
    <property type="term" value="P:cysteinyl-tRNA aminoacylation"/>
    <property type="evidence" value="ECO:0007669"/>
    <property type="project" value="TreeGrafter"/>
</dbReference>
<comment type="cofactor">
    <cofactor evidence="10">
        <name>Zn(2+)</name>
        <dbReference type="ChEBI" id="CHEBI:29105"/>
    </cofactor>
    <text evidence="10">Binds 1 zinc ion per subunit.</text>
</comment>
<dbReference type="EC" id="6.3.1.13" evidence="10"/>
<feature type="short sequence motif" description="'KMSKS' region" evidence="10">
    <location>
        <begin position="292"/>
        <end position="296"/>
    </location>
</feature>
<keyword evidence="8 10" id="KW-0067">ATP-binding</keyword>
<dbReference type="Proteomes" id="UP000218598">
    <property type="component" value="Unassembled WGS sequence"/>
</dbReference>
<dbReference type="GO" id="GO:0010125">
    <property type="term" value="P:mycothiol biosynthetic process"/>
    <property type="evidence" value="ECO:0007669"/>
    <property type="project" value="UniProtKB-UniRule"/>
</dbReference>
<evidence type="ECO:0000256" key="3">
    <source>
        <dbReference type="ARBA" id="ARBA00011245"/>
    </source>
</evidence>
<dbReference type="PRINTS" id="PR00983">
    <property type="entry name" value="TRNASYNTHCYS"/>
</dbReference>
<evidence type="ECO:0000256" key="6">
    <source>
        <dbReference type="ARBA" id="ARBA00022741"/>
    </source>
</evidence>
<dbReference type="GO" id="GO:0005524">
    <property type="term" value="F:ATP binding"/>
    <property type="evidence" value="ECO:0007669"/>
    <property type="project" value="UniProtKB-KW"/>
</dbReference>
<comment type="similarity">
    <text evidence="2 10">Belongs to the class-I aminoacyl-tRNA synthetase family. MshC subfamily.</text>
</comment>
<dbReference type="OrthoDB" id="9815130at2"/>
<dbReference type="NCBIfam" id="TIGR03447">
    <property type="entry name" value="mycothiol_MshC"/>
    <property type="match status" value="1"/>
</dbReference>
<dbReference type="Gene3D" id="3.40.50.620">
    <property type="entry name" value="HUPs"/>
    <property type="match status" value="1"/>
</dbReference>
<keyword evidence="13" id="KW-1185">Reference proteome</keyword>
<evidence type="ECO:0000256" key="2">
    <source>
        <dbReference type="ARBA" id="ARBA00007723"/>
    </source>
</evidence>
<evidence type="ECO:0000256" key="8">
    <source>
        <dbReference type="ARBA" id="ARBA00022840"/>
    </source>
</evidence>
<sequence>MHSWTSPSLSPLPASGLPLRLHDTRTGRVAPQIPLTPGLARVYVCGLTPYDATHLGHAATYHAADLMRRALRDTGHEVEVAQNITDVDDPLLERATRDGVDWRDLAASQTALFAEDMEALRIIAPETYRSVSESMDGIIETVSALQARGRAYQVPTPDAEGEDWYLDLAADGALGGVSGWSEQQMLAVFAERGGDPERPGKRGIFDPLVWRAEREGEPAWDSEVLGRGRPGWHVECVCIAEEGLGLPFDIQAGGSDLIFPHHDLSAAHAVALGRGFASTYTHSGMVAHDGEKMSKSLGNLVFVHRLVRDGMDPMTVRLVLMAHHYRADWAWSEDEVALAQSRLETYRAAAAAGGHHPRTVEALRAALREDLDTPTALTELDAWAQALRAVDGSLPVDTSAPSGPTDAPGDVAAAADALFGLDLRG</sequence>
<dbReference type="InterPro" id="IPR014729">
    <property type="entry name" value="Rossmann-like_a/b/a_fold"/>
</dbReference>
<feature type="binding site" evidence="10">
    <location>
        <position position="45"/>
    </location>
    <ligand>
        <name>Zn(2+)</name>
        <dbReference type="ChEBI" id="CHEBI:29105"/>
    </ligand>
</feature>
<feature type="domain" description="tRNA synthetases class I catalytic" evidence="11">
    <location>
        <begin position="36"/>
        <end position="340"/>
    </location>
</feature>
<evidence type="ECO:0000259" key="11">
    <source>
        <dbReference type="Pfam" id="PF01406"/>
    </source>
</evidence>
<feature type="binding site" evidence="10">
    <location>
        <position position="236"/>
    </location>
    <ligand>
        <name>Zn(2+)</name>
        <dbReference type="ChEBI" id="CHEBI:29105"/>
    </ligand>
</feature>
<organism evidence="12 13">
    <name type="scientific">Brachybacterium alimentarium</name>
    <dbReference type="NCBI Taxonomy" id="47845"/>
    <lineage>
        <taxon>Bacteria</taxon>
        <taxon>Bacillati</taxon>
        <taxon>Actinomycetota</taxon>
        <taxon>Actinomycetes</taxon>
        <taxon>Micrococcales</taxon>
        <taxon>Dermabacteraceae</taxon>
        <taxon>Brachybacterium</taxon>
    </lineage>
</organism>
<proteinExistence type="inferred from homology"/>
<comment type="function">
    <text evidence="1 10">Catalyzes the ATP-dependent condensation of GlcN-Ins and L-cysteine to form L-Cys-GlcN-Ins.</text>
</comment>
<name>A0A2A3YFY8_9MICO</name>
<dbReference type="GO" id="GO:0005829">
    <property type="term" value="C:cytosol"/>
    <property type="evidence" value="ECO:0007669"/>
    <property type="project" value="TreeGrafter"/>
</dbReference>
<feature type="binding site" evidence="10">
    <location>
        <begin position="83"/>
        <end position="85"/>
    </location>
    <ligand>
        <name>L-cysteinyl-5'-AMP</name>
        <dbReference type="ChEBI" id="CHEBI:144924"/>
    </ligand>
</feature>
<evidence type="ECO:0000256" key="7">
    <source>
        <dbReference type="ARBA" id="ARBA00022833"/>
    </source>
</evidence>
<comment type="subunit">
    <text evidence="3 10">Monomer.</text>
</comment>
<feature type="binding site" evidence="10">
    <location>
        <begin position="254"/>
        <end position="256"/>
    </location>
    <ligand>
        <name>L-cysteinyl-5'-AMP</name>
        <dbReference type="ChEBI" id="CHEBI:144924"/>
    </ligand>
</feature>
<feature type="binding site" evidence="10">
    <location>
        <position position="286"/>
    </location>
    <ligand>
        <name>L-cysteinyl-5'-AMP</name>
        <dbReference type="ChEBI" id="CHEBI:144924"/>
    </ligand>
</feature>
<dbReference type="GeneID" id="95328339"/>
<evidence type="ECO:0000256" key="5">
    <source>
        <dbReference type="ARBA" id="ARBA00022723"/>
    </source>
</evidence>
<dbReference type="RefSeq" id="WP_096166172.1">
    <property type="nucleotide sequence ID" value="NZ_JBQCXU010000009.1"/>
</dbReference>
<dbReference type="PANTHER" id="PTHR10890">
    <property type="entry name" value="CYSTEINYL-TRNA SYNTHETASE"/>
    <property type="match status" value="1"/>
</dbReference>
<dbReference type="InterPro" id="IPR032678">
    <property type="entry name" value="tRNA-synt_1_cat_dom"/>
</dbReference>
<evidence type="ECO:0000256" key="1">
    <source>
        <dbReference type="ARBA" id="ARBA00003679"/>
    </source>
</evidence>
<dbReference type="PANTHER" id="PTHR10890:SF3">
    <property type="entry name" value="CYSTEINE--TRNA LIGASE, CYTOPLASMIC"/>
    <property type="match status" value="1"/>
</dbReference>
<feature type="binding site" evidence="10">
    <location>
        <position position="232"/>
    </location>
    <ligand>
        <name>L-cysteinyl-5'-AMP</name>
        <dbReference type="ChEBI" id="CHEBI:144924"/>
    </ligand>
</feature>
<protein>
    <recommendedName>
        <fullName evidence="10">L-cysteine:1D-myo-inositol 2-amino-2-deoxy-alpha-D-glucopyranoside ligase</fullName>
        <shortName evidence="10">L-Cys:GlcN-Ins ligase</shortName>
        <ecNumber evidence="10">6.3.1.13</ecNumber>
    </recommendedName>
    <alternativeName>
        <fullName evidence="10">Mycothiol ligase</fullName>
        <shortName evidence="10">MSH ligase</shortName>
    </alternativeName>
</protein>
<keyword evidence="5 10" id="KW-0479">Metal-binding</keyword>
<dbReference type="GO" id="GO:0008270">
    <property type="term" value="F:zinc ion binding"/>
    <property type="evidence" value="ECO:0007669"/>
    <property type="project" value="UniProtKB-UniRule"/>
</dbReference>
<keyword evidence="6 10" id="KW-0547">Nucleotide-binding</keyword>
<evidence type="ECO:0000256" key="9">
    <source>
        <dbReference type="ARBA" id="ARBA00048350"/>
    </source>
</evidence>
<dbReference type="GO" id="GO:0004817">
    <property type="term" value="F:cysteine-tRNA ligase activity"/>
    <property type="evidence" value="ECO:0007669"/>
    <property type="project" value="TreeGrafter"/>
</dbReference>
<accession>A0A2A3YFY8</accession>
<dbReference type="InterPro" id="IPR024909">
    <property type="entry name" value="Cys-tRNA/MSH_ligase"/>
</dbReference>
<dbReference type="InterPro" id="IPR017812">
    <property type="entry name" value="Mycothiol_ligase_MshC"/>
</dbReference>
<evidence type="ECO:0000313" key="12">
    <source>
        <dbReference type="EMBL" id="PCC38161.1"/>
    </source>
</evidence>
<dbReference type="Gene3D" id="1.20.120.640">
    <property type="entry name" value="Anticodon-binding domain of a subclass of class I aminoacyl-tRNA synthetases"/>
    <property type="match status" value="1"/>
</dbReference>
<feature type="short sequence motif" description="'ERGGDP' region" evidence="10">
    <location>
        <begin position="191"/>
        <end position="196"/>
    </location>
</feature>
<dbReference type="Pfam" id="PF01406">
    <property type="entry name" value="tRNA-synt_1e"/>
    <property type="match status" value="1"/>
</dbReference>
<dbReference type="EMBL" id="NRGR01000025">
    <property type="protein sequence ID" value="PCC38161.1"/>
    <property type="molecule type" value="Genomic_DNA"/>
</dbReference>
<reference evidence="12 13" key="1">
    <citation type="journal article" date="2017" name="Elife">
        <title>Extensive horizontal gene transfer in cheese-associated bacteria.</title>
        <authorList>
            <person name="Bonham K.S."/>
            <person name="Wolfe B.E."/>
            <person name="Dutton R.J."/>
        </authorList>
    </citation>
    <scope>NUCLEOTIDE SEQUENCE [LARGE SCALE GENOMIC DNA]</scope>
    <source>
        <strain evidence="12 13">341_9</strain>
    </source>
</reference>
<dbReference type="AlphaFoldDB" id="A0A2A3YFY8"/>
<gene>
    <name evidence="10" type="primary">mshC</name>
    <name evidence="12" type="ORF">CIK66_15610</name>
</gene>
<keyword evidence="4 10" id="KW-0436">Ligase</keyword>
<dbReference type="GO" id="GO:0035446">
    <property type="term" value="F:cysteine-glucosaminylinositol ligase activity"/>
    <property type="evidence" value="ECO:0007669"/>
    <property type="project" value="UniProtKB-UniRule"/>
</dbReference>
<comment type="caution">
    <text evidence="10">Lacks conserved residue(s) required for the propagation of feature annotation.</text>
</comment>
<keyword evidence="7 10" id="KW-0862">Zinc</keyword>
<feature type="binding site" evidence="10">
    <location>
        <position position="60"/>
    </location>
    <ligand>
        <name>L-cysteinyl-5'-AMP</name>
        <dbReference type="ChEBI" id="CHEBI:144924"/>
    </ligand>
</feature>
<evidence type="ECO:0000256" key="10">
    <source>
        <dbReference type="HAMAP-Rule" id="MF_01697"/>
    </source>
</evidence>
<comment type="caution">
    <text evidence="12">The sequence shown here is derived from an EMBL/GenBank/DDBJ whole genome shotgun (WGS) entry which is preliminary data.</text>
</comment>
<dbReference type="HAMAP" id="MF_01697">
    <property type="entry name" value="MshC"/>
    <property type="match status" value="1"/>
</dbReference>
<dbReference type="SUPFAM" id="SSF52374">
    <property type="entry name" value="Nucleotidylyl transferase"/>
    <property type="match status" value="1"/>
</dbReference>
<evidence type="ECO:0000256" key="4">
    <source>
        <dbReference type="ARBA" id="ARBA00022598"/>
    </source>
</evidence>
<comment type="catalytic activity">
    <reaction evidence="9 10">
        <text>1D-myo-inositol 2-amino-2-deoxy-alpha-D-glucopyranoside + L-cysteine + ATP = 1D-myo-inositol 2-(L-cysteinylamino)-2-deoxy-alpha-D-glucopyranoside + AMP + diphosphate + H(+)</text>
        <dbReference type="Rhea" id="RHEA:26176"/>
        <dbReference type="ChEBI" id="CHEBI:15378"/>
        <dbReference type="ChEBI" id="CHEBI:30616"/>
        <dbReference type="ChEBI" id="CHEBI:33019"/>
        <dbReference type="ChEBI" id="CHEBI:35235"/>
        <dbReference type="ChEBI" id="CHEBI:58886"/>
        <dbReference type="ChEBI" id="CHEBI:58887"/>
        <dbReference type="ChEBI" id="CHEBI:456215"/>
        <dbReference type="EC" id="6.3.1.13"/>
    </reaction>
</comment>
<feature type="binding site" evidence="10">
    <location>
        <position position="261"/>
    </location>
    <ligand>
        <name>Zn(2+)</name>
        <dbReference type="ChEBI" id="CHEBI:29105"/>
    </ligand>
</feature>